<evidence type="ECO:0000313" key="3">
    <source>
        <dbReference type="Proteomes" id="UP001233314"/>
    </source>
</evidence>
<keyword evidence="3" id="KW-1185">Reference proteome</keyword>
<feature type="chain" id="PRO_5045605714" description="Lipoprotein" evidence="1">
    <location>
        <begin position="24"/>
        <end position="203"/>
    </location>
</feature>
<feature type="signal peptide" evidence="1">
    <location>
        <begin position="1"/>
        <end position="23"/>
    </location>
</feature>
<dbReference type="RefSeq" id="WP_305029022.1">
    <property type="nucleotide sequence ID" value="NZ_JAUQTA010000002.1"/>
</dbReference>
<comment type="caution">
    <text evidence="2">The sequence shown here is derived from an EMBL/GenBank/DDBJ whole genome shotgun (WGS) entry which is preliminary data.</text>
</comment>
<evidence type="ECO:0008006" key="4">
    <source>
        <dbReference type="Google" id="ProtNLM"/>
    </source>
</evidence>
<keyword evidence="1" id="KW-0732">Signal</keyword>
<evidence type="ECO:0000256" key="1">
    <source>
        <dbReference type="SAM" id="SignalP"/>
    </source>
</evidence>
<proteinExistence type="predicted"/>
<sequence>MQTKRIAAAVATVALAGSLAACGDAVKDAADQAKAKASDAASSVASKGVDAAKDAASKAADQAKGKAGELGNSLFEDIKGKLSPEQQKKLEFVDTVGLGTKGELVEDADSLTVADYFGARQEAAANSGEDLTDLQAVAAGRGLRNATRYVTRFAGQTPKFSVDVVSSEGGTVNACVGPKGKKARTLIVKDGKVVANRKGTHTC</sequence>
<protein>
    <recommendedName>
        <fullName evidence="4">Lipoprotein</fullName>
    </recommendedName>
</protein>
<dbReference type="PROSITE" id="PS51257">
    <property type="entry name" value="PROKAR_LIPOPROTEIN"/>
    <property type="match status" value="1"/>
</dbReference>
<reference evidence="2 3" key="1">
    <citation type="submission" date="2023-07" db="EMBL/GenBank/DDBJ databases">
        <title>Nocardioides sp. nov WY-20 isolated from soil.</title>
        <authorList>
            <person name="Liu B."/>
            <person name="Wan Y."/>
        </authorList>
    </citation>
    <scope>NUCLEOTIDE SEQUENCE [LARGE SCALE GENOMIC DNA]</scope>
    <source>
        <strain evidence="2 3">WY-20</strain>
    </source>
</reference>
<accession>A0ABT9B453</accession>
<gene>
    <name evidence="2" type="ORF">Q5722_14745</name>
</gene>
<dbReference type="Proteomes" id="UP001233314">
    <property type="component" value="Unassembled WGS sequence"/>
</dbReference>
<name>A0ABT9B453_9ACTN</name>
<organism evidence="2 3">
    <name type="scientific">Nocardioides jiangxiensis</name>
    <dbReference type="NCBI Taxonomy" id="3064524"/>
    <lineage>
        <taxon>Bacteria</taxon>
        <taxon>Bacillati</taxon>
        <taxon>Actinomycetota</taxon>
        <taxon>Actinomycetes</taxon>
        <taxon>Propionibacteriales</taxon>
        <taxon>Nocardioidaceae</taxon>
        <taxon>Nocardioides</taxon>
    </lineage>
</organism>
<evidence type="ECO:0000313" key="2">
    <source>
        <dbReference type="EMBL" id="MDO7869630.1"/>
    </source>
</evidence>
<dbReference type="EMBL" id="JAUQTA010000002">
    <property type="protein sequence ID" value="MDO7869630.1"/>
    <property type="molecule type" value="Genomic_DNA"/>
</dbReference>